<accession>A0ABR3NER0</accession>
<dbReference type="Proteomes" id="UP001558613">
    <property type="component" value="Unassembled WGS sequence"/>
</dbReference>
<evidence type="ECO:0000313" key="1">
    <source>
        <dbReference type="EMBL" id="KAL1275448.1"/>
    </source>
</evidence>
<dbReference type="EMBL" id="JAYMGO010000004">
    <property type="protein sequence ID" value="KAL1275448.1"/>
    <property type="molecule type" value="Genomic_DNA"/>
</dbReference>
<gene>
    <name evidence="1" type="ORF">QQF64_035071</name>
</gene>
<proteinExistence type="predicted"/>
<name>A0ABR3NER0_9TELE</name>
<reference evidence="1 2" key="1">
    <citation type="submission" date="2023-09" db="EMBL/GenBank/DDBJ databases">
        <authorList>
            <person name="Wang M."/>
        </authorList>
    </citation>
    <scope>NUCLEOTIDE SEQUENCE [LARGE SCALE GENOMIC DNA]</scope>
    <source>
        <strain evidence="1">GT-2023</strain>
        <tissue evidence="1">Liver</tissue>
    </source>
</reference>
<keyword evidence="2" id="KW-1185">Reference proteome</keyword>
<protein>
    <submittedName>
        <fullName evidence="1">Uncharacterized protein</fullName>
    </submittedName>
</protein>
<feature type="non-terminal residue" evidence="1">
    <location>
        <position position="1"/>
    </location>
</feature>
<organism evidence="1 2">
    <name type="scientific">Cirrhinus molitorella</name>
    <name type="common">mud carp</name>
    <dbReference type="NCBI Taxonomy" id="172907"/>
    <lineage>
        <taxon>Eukaryota</taxon>
        <taxon>Metazoa</taxon>
        <taxon>Chordata</taxon>
        <taxon>Craniata</taxon>
        <taxon>Vertebrata</taxon>
        <taxon>Euteleostomi</taxon>
        <taxon>Actinopterygii</taxon>
        <taxon>Neopterygii</taxon>
        <taxon>Teleostei</taxon>
        <taxon>Ostariophysi</taxon>
        <taxon>Cypriniformes</taxon>
        <taxon>Cyprinidae</taxon>
        <taxon>Labeoninae</taxon>
        <taxon>Labeonini</taxon>
        <taxon>Cirrhinus</taxon>
    </lineage>
</organism>
<sequence length="126" mass="14357">YLSRLNESGRLSADRRRIRELDIYGIGLTVRESRGSQRRCIPAKEAMTIRKPLETGEEVARVSAKSPSLGSGPSQRWVQQQAICWQNKPFSQPVVDTWRYTGQQQLPNKVTAETFTFFQTQSQAGR</sequence>
<evidence type="ECO:0000313" key="2">
    <source>
        <dbReference type="Proteomes" id="UP001558613"/>
    </source>
</evidence>
<comment type="caution">
    <text evidence="1">The sequence shown here is derived from an EMBL/GenBank/DDBJ whole genome shotgun (WGS) entry which is preliminary data.</text>
</comment>